<protein>
    <submittedName>
        <fullName evidence="1">Uncharacterized protein</fullName>
    </submittedName>
</protein>
<keyword evidence="2" id="KW-1185">Reference proteome</keyword>
<name>L7RFP4_9VIRU</name>
<dbReference type="EMBL" id="JX962719">
    <property type="protein sequence ID" value="AGC01640.1"/>
    <property type="molecule type" value="Genomic_DNA"/>
</dbReference>
<gene>
    <name evidence="1" type="ORF">Moumou_00094</name>
</gene>
<dbReference type="Proteomes" id="UP000201640">
    <property type="component" value="Segment"/>
</dbReference>
<accession>L7RFP4</accession>
<proteinExistence type="predicted"/>
<dbReference type="OrthoDB" id="31376at10239"/>
<dbReference type="RefSeq" id="YP_007354076.1">
    <property type="nucleotide sequence ID" value="NC_020104.1"/>
</dbReference>
<evidence type="ECO:0000313" key="1">
    <source>
        <dbReference type="EMBL" id="AGC01640.1"/>
    </source>
</evidence>
<dbReference type="KEGG" id="vg:14446008"/>
<organism evidence="1 2">
    <name type="scientific">Acanthamoeba polyphaga moumouvirus</name>
    <dbReference type="NCBI Taxonomy" id="1269028"/>
    <lineage>
        <taxon>Viruses</taxon>
        <taxon>Varidnaviria</taxon>
        <taxon>Bamfordvirae</taxon>
        <taxon>Nucleocytoviricota</taxon>
        <taxon>Megaviricetes</taxon>
        <taxon>Imitervirales</taxon>
        <taxon>Mimiviridae</taxon>
        <taxon>Megamimivirinae</taxon>
        <taxon>Moumouvirus</taxon>
    </lineage>
</organism>
<dbReference type="GeneID" id="14446008"/>
<reference evidence="1 2" key="1">
    <citation type="journal article" date="2012" name="Genome Biol. Evol.">
        <title>Related Giant Viruses in Distant Locations and Different Habitats: Acanthamoeba polyphaga moumouvirus Represents a Third Lineage of the Mimiviridae That Is Close to the Megavirus Lineage.</title>
        <authorList>
            <person name="Yoosuf N."/>
            <person name="Yutin N."/>
            <person name="Colson P."/>
            <person name="Shabalina S.A."/>
            <person name="Pagnier I."/>
            <person name="Robert C."/>
            <person name="Azza S."/>
            <person name="Klose T."/>
            <person name="Wong J."/>
            <person name="Rossmann M.G."/>
            <person name="La Scola B."/>
            <person name="Raoult D."/>
            <person name="Koonin E.V."/>
        </authorList>
    </citation>
    <scope>NUCLEOTIDE SEQUENCE [LARGE SCALE GENOMIC DNA]</scope>
    <source>
        <strain evidence="1 2">M10A</strain>
    </source>
</reference>
<evidence type="ECO:0000313" key="2">
    <source>
        <dbReference type="Proteomes" id="UP000201640"/>
    </source>
</evidence>
<sequence>MSEKNHLPNAWMKYAKKHSIFIIIPKNTLIYRGTSIHYNDKLKSSYVFFSDFNTACWYAFSSDFQKGEMGKVICAKLNENIILFDVDNVYTFKFFYKYFGNVPKYDNNMDIIKYAFGYDINKSITEQVLKRESNLQIDIQFCNWLVNSTKKINIDGYGFLGTENFHNEIMIYQKNISKKIKIIPIEYRFVIDYKENKSNKNFVLEIKDGQLIRSIPDKSIILFNGTSLSIRWNRHSMYKPNIRNKMDSFYFEDIYKSYQNDEDNIPVLKIYKNI</sequence>